<gene>
    <name evidence="2" type="ORF">OHU69_00315</name>
    <name evidence="3" type="ORF">OHU69_50355</name>
</gene>
<evidence type="ECO:0000313" key="2">
    <source>
        <dbReference type="EMBL" id="WTS09728.1"/>
    </source>
</evidence>
<sequence>MAEFDQQFVSVPVPREHVTQVYAFLASLSGATVPSPPAPSDTSGADGDGGWPYREWGVEDLGDLAASQLASVQTVIGLLDVLAEQPGSKVGYTCLVERLGVERNQLRGSLAAFTRVVHKHYQRRNWPMSWEEGPGQSAEFKSEFFYTVTEDIAARWKEVRAQR</sequence>
<accession>A0AAU1TVQ9</accession>
<dbReference type="AlphaFoldDB" id="A0AAU1TVQ9"/>
<organism evidence="2">
    <name type="scientific">Streptomyces sp. NBC_00119</name>
    <dbReference type="NCBI Taxonomy" id="2975659"/>
    <lineage>
        <taxon>Bacteria</taxon>
        <taxon>Bacillati</taxon>
        <taxon>Actinomycetota</taxon>
        <taxon>Actinomycetes</taxon>
        <taxon>Kitasatosporales</taxon>
        <taxon>Streptomycetaceae</taxon>
        <taxon>Streptomyces</taxon>
    </lineage>
</organism>
<reference evidence="2" key="1">
    <citation type="submission" date="2022-10" db="EMBL/GenBank/DDBJ databases">
        <title>The complete genomes of actinobacterial strains from the NBC collection.</title>
        <authorList>
            <person name="Joergensen T.S."/>
            <person name="Alvarez Arevalo M."/>
            <person name="Sterndorff E.B."/>
            <person name="Faurdal D."/>
            <person name="Vuksanovic O."/>
            <person name="Mourched A.-S."/>
            <person name="Charusanti P."/>
            <person name="Shaw S."/>
            <person name="Blin K."/>
            <person name="Weber T."/>
        </authorList>
    </citation>
    <scope>NUCLEOTIDE SEQUENCE</scope>
    <source>
        <strain evidence="2">NBC_00119</strain>
    </source>
</reference>
<protein>
    <submittedName>
        <fullName evidence="2">Uncharacterized protein</fullName>
    </submittedName>
</protein>
<feature type="region of interest" description="Disordered" evidence="1">
    <location>
        <begin position="32"/>
        <end position="52"/>
    </location>
</feature>
<dbReference type="EMBL" id="CP108195">
    <property type="protein sequence ID" value="WTS18445.1"/>
    <property type="molecule type" value="Genomic_DNA"/>
</dbReference>
<evidence type="ECO:0000256" key="1">
    <source>
        <dbReference type="SAM" id="MobiDB-lite"/>
    </source>
</evidence>
<evidence type="ECO:0000313" key="3">
    <source>
        <dbReference type="EMBL" id="WTS18445.1"/>
    </source>
</evidence>
<name>A0AAU1TVQ9_9ACTN</name>
<dbReference type="EMBL" id="CP108195">
    <property type="protein sequence ID" value="WTS09728.1"/>
    <property type="molecule type" value="Genomic_DNA"/>
</dbReference>
<proteinExistence type="predicted"/>